<evidence type="ECO:0000313" key="2">
    <source>
        <dbReference type="EMBL" id="KAK4668475.1"/>
    </source>
</evidence>
<feature type="transmembrane region" description="Helical" evidence="1">
    <location>
        <begin position="12"/>
        <end position="33"/>
    </location>
</feature>
<dbReference type="GeneID" id="87971247"/>
<keyword evidence="1" id="KW-0812">Transmembrane</keyword>
<reference evidence="2 3" key="1">
    <citation type="journal article" date="2023" name="bioRxiv">
        <title>High-quality genome assemblies of four members of thePodospora anserinaspecies complex.</title>
        <authorList>
            <person name="Ament-Velasquez S.L."/>
            <person name="Vogan A.A."/>
            <person name="Wallerman O."/>
            <person name="Hartmann F."/>
            <person name="Gautier V."/>
            <person name="Silar P."/>
            <person name="Giraud T."/>
            <person name="Johannesson H."/>
        </authorList>
    </citation>
    <scope>NUCLEOTIDE SEQUENCE [LARGE SCALE GENOMIC DNA]</scope>
    <source>
        <strain evidence="2 3">CBS 124.78</strain>
    </source>
</reference>
<evidence type="ECO:0000313" key="3">
    <source>
        <dbReference type="Proteomes" id="UP001323617"/>
    </source>
</evidence>
<accession>A0ABR0HKF4</accession>
<sequence length="58" mass="6675">MGCCSRARYCNPWTTALSGGYCSCIFSLCHLISFYHPISLLPLISFYHLISFYRLISF</sequence>
<protein>
    <submittedName>
        <fullName evidence="2">Uncharacterized protein</fullName>
    </submittedName>
</protein>
<gene>
    <name evidence="2" type="ORF">QC764_707650</name>
</gene>
<dbReference type="EMBL" id="JAFFHC010000007">
    <property type="protein sequence ID" value="KAK4668475.1"/>
    <property type="molecule type" value="Genomic_DNA"/>
</dbReference>
<dbReference type="Proteomes" id="UP001323617">
    <property type="component" value="Unassembled WGS sequence"/>
</dbReference>
<organism evidence="2 3">
    <name type="scientific">Podospora pseudoanserina</name>
    <dbReference type="NCBI Taxonomy" id="2609844"/>
    <lineage>
        <taxon>Eukaryota</taxon>
        <taxon>Fungi</taxon>
        <taxon>Dikarya</taxon>
        <taxon>Ascomycota</taxon>
        <taxon>Pezizomycotina</taxon>
        <taxon>Sordariomycetes</taxon>
        <taxon>Sordariomycetidae</taxon>
        <taxon>Sordariales</taxon>
        <taxon>Podosporaceae</taxon>
        <taxon>Podospora</taxon>
    </lineage>
</organism>
<dbReference type="RefSeq" id="XP_062796395.1">
    <property type="nucleotide sequence ID" value="XM_062950382.1"/>
</dbReference>
<name>A0ABR0HKF4_9PEZI</name>
<keyword evidence="3" id="KW-1185">Reference proteome</keyword>
<comment type="caution">
    <text evidence="2">The sequence shown here is derived from an EMBL/GenBank/DDBJ whole genome shotgun (WGS) entry which is preliminary data.</text>
</comment>
<evidence type="ECO:0000256" key="1">
    <source>
        <dbReference type="SAM" id="Phobius"/>
    </source>
</evidence>
<keyword evidence="1" id="KW-0472">Membrane</keyword>
<keyword evidence="1" id="KW-1133">Transmembrane helix</keyword>
<proteinExistence type="predicted"/>
<feature type="transmembrane region" description="Helical" evidence="1">
    <location>
        <begin position="39"/>
        <end position="56"/>
    </location>
</feature>